<dbReference type="RefSeq" id="WP_166313326.1">
    <property type="nucleotide sequence ID" value="NZ_WOTH01000005.1"/>
</dbReference>
<comment type="caution">
    <text evidence="4">The sequence shown here is derived from an EMBL/GenBank/DDBJ whole genome shotgun (WGS) entry which is preliminary data.</text>
</comment>
<dbReference type="InterPro" id="IPR017871">
    <property type="entry name" value="ABC_transporter-like_CS"/>
</dbReference>
<protein>
    <submittedName>
        <fullName evidence="4">ATP-binding cassette domain-containing protein</fullName>
    </submittedName>
</protein>
<dbReference type="Proteomes" id="UP000597459">
    <property type="component" value="Unassembled WGS sequence"/>
</dbReference>
<gene>
    <name evidence="4" type="ORF">GOB87_04370</name>
</gene>
<dbReference type="CDD" id="cd03214">
    <property type="entry name" value="ABC_Iron-Siderophores_B12_Hemin"/>
    <property type="match status" value="1"/>
</dbReference>
<dbReference type="EMBL" id="WOTH01000005">
    <property type="protein sequence ID" value="NHO53196.1"/>
    <property type="molecule type" value="Genomic_DNA"/>
</dbReference>
<proteinExistence type="predicted"/>
<dbReference type="InterPro" id="IPR003439">
    <property type="entry name" value="ABC_transporter-like_ATP-bd"/>
</dbReference>
<reference evidence="4" key="1">
    <citation type="submission" date="2019-11" db="EMBL/GenBank/DDBJ databases">
        <title>Description of new Acetobacter species.</title>
        <authorList>
            <person name="Cleenwerck I."/>
            <person name="Sombolestani A.S."/>
        </authorList>
    </citation>
    <scope>NUCLEOTIDE SEQUENCE</scope>
    <source>
        <strain evidence="4">LMG 1626</strain>
    </source>
</reference>
<dbReference type="InterPro" id="IPR003593">
    <property type="entry name" value="AAA+_ATPase"/>
</dbReference>
<dbReference type="InterPro" id="IPR027417">
    <property type="entry name" value="P-loop_NTPase"/>
</dbReference>
<dbReference type="Pfam" id="PF00005">
    <property type="entry name" value="ABC_tran"/>
    <property type="match status" value="1"/>
</dbReference>
<evidence type="ECO:0000256" key="2">
    <source>
        <dbReference type="ARBA" id="ARBA00022840"/>
    </source>
</evidence>
<dbReference type="Gene3D" id="3.40.50.300">
    <property type="entry name" value="P-loop containing nucleotide triphosphate hydrolases"/>
    <property type="match status" value="1"/>
</dbReference>
<organism evidence="4 5">
    <name type="scientific">Acetobacter estunensis</name>
    <dbReference type="NCBI Taxonomy" id="104097"/>
    <lineage>
        <taxon>Bacteria</taxon>
        <taxon>Pseudomonadati</taxon>
        <taxon>Pseudomonadota</taxon>
        <taxon>Alphaproteobacteria</taxon>
        <taxon>Acetobacterales</taxon>
        <taxon>Acetobacteraceae</taxon>
        <taxon>Acetobacter</taxon>
    </lineage>
</organism>
<dbReference type="GO" id="GO:0005524">
    <property type="term" value="F:ATP binding"/>
    <property type="evidence" value="ECO:0007669"/>
    <property type="project" value="UniProtKB-KW"/>
</dbReference>
<dbReference type="PANTHER" id="PTHR42794:SF2">
    <property type="entry name" value="ABC TRANSPORTER ATP-BINDING PROTEIN"/>
    <property type="match status" value="1"/>
</dbReference>
<dbReference type="PROSITE" id="PS00211">
    <property type="entry name" value="ABC_TRANSPORTER_1"/>
    <property type="match status" value="1"/>
</dbReference>
<evidence type="ECO:0000313" key="4">
    <source>
        <dbReference type="EMBL" id="NHO53196.1"/>
    </source>
</evidence>
<dbReference type="SMART" id="SM00382">
    <property type="entry name" value="AAA"/>
    <property type="match status" value="1"/>
</dbReference>
<keyword evidence="2 4" id="KW-0067">ATP-binding</keyword>
<keyword evidence="1" id="KW-0547">Nucleotide-binding</keyword>
<dbReference type="SUPFAM" id="SSF52540">
    <property type="entry name" value="P-loop containing nucleoside triphosphate hydrolases"/>
    <property type="match status" value="1"/>
</dbReference>
<evidence type="ECO:0000259" key="3">
    <source>
        <dbReference type="PROSITE" id="PS50893"/>
    </source>
</evidence>
<dbReference type="GO" id="GO:0016887">
    <property type="term" value="F:ATP hydrolysis activity"/>
    <property type="evidence" value="ECO:0007669"/>
    <property type="project" value="InterPro"/>
</dbReference>
<evidence type="ECO:0000313" key="5">
    <source>
        <dbReference type="Proteomes" id="UP000597459"/>
    </source>
</evidence>
<accession>A0A967ECE8</accession>
<dbReference type="PANTHER" id="PTHR42794">
    <property type="entry name" value="HEMIN IMPORT ATP-BINDING PROTEIN HMUV"/>
    <property type="match status" value="1"/>
</dbReference>
<feature type="domain" description="ABC transporter" evidence="3">
    <location>
        <begin position="4"/>
        <end position="237"/>
    </location>
</feature>
<evidence type="ECO:0000256" key="1">
    <source>
        <dbReference type="ARBA" id="ARBA00022741"/>
    </source>
</evidence>
<sequence length="256" mass="27316">MNGLVAGPLNVHIGRRPILHDVTLGPLARGTVTALLGPNGSGKSTLLRALAGLLPAHGPITLNGQALSSLSRPAHARLCAYMPQALPPPIRMQVMESVLVSLRVQGGSLHDEAFSQAMETLSRLGIADMALRFMDELSGGQRQLVGLAQALVRSPDLLLLDEPLSALDLRHQFTVMDLLRRETKKRRMVSVIVLHDLSMALRHTDVATMLAKGRVLASGPVREVVTSAILAQAYGVQARVEDDASGMPMVCVDGVV</sequence>
<name>A0A967ECE8_9PROT</name>
<keyword evidence="5" id="KW-1185">Reference proteome</keyword>
<dbReference type="PROSITE" id="PS50893">
    <property type="entry name" value="ABC_TRANSPORTER_2"/>
    <property type="match status" value="1"/>
</dbReference>
<dbReference type="AlphaFoldDB" id="A0A967ECE8"/>